<dbReference type="Proteomes" id="UP000243515">
    <property type="component" value="Unassembled WGS sequence"/>
</dbReference>
<dbReference type="OrthoDB" id="5147528at2759"/>
<feature type="non-terminal residue" evidence="1">
    <location>
        <position position="249"/>
    </location>
</feature>
<protein>
    <recommendedName>
        <fullName evidence="3">HAT C-terminal dimerisation domain-containing protein</fullName>
    </recommendedName>
</protein>
<accession>A0A232LMC4</accession>
<evidence type="ECO:0000313" key="1">
    <source>
        <dbReference type="EMBL" id="OXV05306.1"/>
    </source>
</evidence>
<evidence type="ECO:0000313" key="2">
    <source>
        <dbReference type="Proteomes" id="UP000243515"/>
    </source>
</evidence>
<evidence type="ECO:0008006" key="3">
    <source>
        <dbReference type="Google" id="ProtNLM"/>
    </source>
</evidence>
<keyword evidence="2" id="KW-1185">Reference proteome</keyword>
<organism evidence="1 2">
    <name type="scientific">Elaphomyces granulatus</name>
    <dbReference type="NCBI Taxonomy" id="519963"/>
    <lineage>
        <taxon>Eukaryota</taxon>
        <taxon>Fungi</taxon>
        <taxon>Dikarya</taxon>
        <taxon>Ascomycota</taxon>
        <taxon>Pezizomycotina</taxon>
        <taxon>Eurotiomycetes</taxon>
        <taxon>Eurotiomycetidae</taxon>
        <taxon>Eurotiales</taxon>
        <taxon>Elaphomycetaceae</taxon>
        <taxon>Elaphomyces</taxon>
    </lineage>
</organism>
<dbReference type="AlphaFoldDB" id="A0A232LMC4"/>
<comment type="caution">
    <text evidence="1">The sequence shown here is derived from an EMBL/GenBank/DDBJ whole genome shotgun (WGS) entry which is preliminary data.</text>
</comment>
<dbReference type="EMBL" id="NPHW01007212">
    <property type="protein sequence ID" value="OXV05306.1"/>
    <property type="molecule type" value="Genomic_DNA"/>
</dbReference>
<gene>
    <name evidence="1" type="ORF">Egran_06926</name>
</gene>
<dbReference type="InterPro" id="IPR012337">
    <property type="entry name" value="RNaseH-like_sf"/>
</dbReference>
<proteinExistence type="predicted"/>
<name>A0A232LMC4_9EURO</name>
<sequence length="249" mass="29193">MWSAMPVVEMLHEYGIQYDSQHHRLRCQGHVLNLSVNSFLYVTDSDYLEEDDDVPGQLKQSLKDIKKWGKFGPIGKLHNIVVDIQSSAIRMQEFLILSRGTRPAKDELTDADWFFLQWTLFLNVFKEKHKYHPMLGPMFDSGWAKMDKYYTLTDESPAYLAAIILNPNFKWQYIQSNWKPDWLPRARTMMAEFWQSYKLQTSSISTPTLIPEPTQGLGQALASSSNNEFNIWMRRHQSVPNLDDEYARY</sequence>
<reference evidence="1 2" key="1">
    <citation type="journal article" date="2015" name="Environ. Microbiol.">
        <title>Metagenome sequence of Elaphomyces granulatus from sporocarp tissue reveals Ascomycota ectomycorrhizal fingerprints of genome expansion and a Proteobacteria-rich microbiome.</title>
        <authorList>
            <person name="Quandt C.A."/>
            <person name="Kohler A."/>
            <person name="Hesse C.N."/>
            <person name="Sharpton T.J."/>
            <person name="Martin F."/>
            <person name="Spatafora J.W."/>
        </authorList>
    </citation>
    <scope>NUCLEOTIDE SEQUENCE [LARGE SCALE GENOMIC DNA]</scope>
    <source>
        <strain evidence="1 2">OSC145934</strain>
    </source>
</reference>
<dbReference type="SUPFAM" id="SSF53098">
    <property type="entry name" value="Ribonuclease H-like"/>
    <property type="match status" value="1"/>
</dbReference>